<dbReference type="SUPFAM" id="SSF52172">
    <property type="entry name" value="CheY-like"/>
    <property type="match status" value="1"/>
</dbReference>
<dbReference type="PROSITE" id="PS50110">
    <property type="entry name" value="RESPONSE_REGULATORY"/>
    <property type="match status" value="1"/>
</dbReference>
<sequence>MTVEQAISEPGDQFPVGMRVLAVDDDPTCLTVLQGLLSRCQYQVTTTSQAIIALKLLRENKNQFDLVISDVHMPDMDGFKLLELVGLEMDLPVISKLREFYTVFHFFFLLPNSDIFITMSMIKTYT</sequence>
<evidence type="ECO:0000256" key="2">
    <source>
        <dbReference type="ARBA" id="ARBA00023015"/>
    </source>
</evidence>
<evidence type="ECO:0000313" key="8">
    <source>
        <dbReference type="Proteomes" id="UP001054252"/>
    </source>
</evidence>
<dbReference type="Pfam" id="PF00072">
    <property type="entry name" value="Response_reg"/>
    <property type="match status" value="1"/>
</dbReference>
<gene>
    <name evidence="7" type="ORF">SLEP1_g1760</name>
</gene>
<keyword evidence="3" id="KW-0804">Transcription</keyword>
<dbReference type="EMBL" id="BPVZ01000002">
    <property type="protein sequence ID" value="GKU87349.1"/>
    <property type="molecule type" value="Genomic_DNA"/>
</dbReference>
<keyword evidence="2" id="KW-0805">Transcription regulation</keyword>
<dbReference type="SMART" id="SM00448">
    <property type="entry name" value="REC"/>
    <property type="match status" value="1"/>
</dbReference>
<evidence type="ECO:0000256" key="4">
    <source>
        <dbReference type="ARBA" id="ARBA00023242"/>
    </source>
</evidence>
<keyword evidence="5" id="KW-0597">Phosphoprotein</keyword>
<name>A0AAV5HN47_9ROSI</name>
<dbReference type="GO" id="GO:0009736">
    <property type="term" value="P:cytokinin-activated signaling pathway"/>
    <property type="evidence" value="ECO:0007669"/>
    <property type="project" value="InterPro"/>
</dbReference>
<feature type="modified residue" description="4-aspartylphosphate" evidence="5">
    <location>
        <position position="70"/>
    </location>
</feature>
<dbReference type="InterPro" id="IPR045279">
    <property type="entry name" value="ARR-like"/>
</dbReference>
<accession>A0AAV5HN47</accession>
<dbReference type="AlphaFoldDB" id="A0AAV5HN47"/>
<comment type="caution">
    <text evidence="7">The sequence shown here is derived from an EMBL/GenBank/DDBJ whole genome shotgun (WGS) entry which is preliminary data.</text>
</comment>
<keyword evidence="1" id="KW-0902">Two-component regulatory system</keyword>
<dbReference type="CDD" id="cd17584">
    <property type="entry name" value="REC_typeB_ARR-like"/>
    <property type="match status" value="1"/>
</dbReference>
<dbReference type="PANTHER" id="PTHR43874:SF7">
    <property type="entry name" value="TWO-COMPONENT RESPONSE REGULATOR ARR10"/>
    <property type="match status" value="1"/>
</dbReference>
<evidence type="ECO:0000313" key="7">
    <source>
        <dbReference type="EMBL" id="GKU87349.1"/>
    </source>
</evidence>
<evidence type="ECO:0000256" key="1">
    <source>
        <dbReference type="ARBA" id="ARBA00023012"/>
    </source>
</evidence>
<evidence type="ECO:0000256" key="3">
    <source>
        <dbReference type="ARBA" id="ARBA00023163"/>
    </source>
</evidence>
<reference evidence="7 8" key="1">
    <citation type="journal article" date="2021" name="Commun. Biol.">
        <title>The genome of Shorea leprosula (Dipterocarpaceae) highlights the ecological relevance of drought in aseasonal tropical rainforests.</title>
        <authorList>
            <person name="Ng K.K.S."/>
            <person name="Kobayashi M.J."/>
            <person name="Fawcett J.A."/>
            <person name="Hatakeyama M."/>
            <person name="Paape T."/>
            <person name="Ng C.H."/>
            <person name="Ang C.C."/>
            <person name="Tnah L.H."/>
            <person name="Lee C.T."/>
            <person name="Nishiyama T."/>
            <person name="Sese J."/>
            <person name="O'Brien M.J."/>
            <person name="Copetti D."/>
            <person name="Mohd Noor M.I."/>
            <person name="Ong R.C."/>
            <person name="Putra M."/>
            <person name="Sireger I.Z."/>
            <person name="Indrioko S."/>
            <person name="Kosugi Y."/>
            <person name="Izuno A."/>
            <person name="Isagi Y."/>
            <person name="Lee S.L."/>
            <person name="Shimizu K.K."/>
        </authorList>
    </citation>
    <scope>NUCLEOTIDE SEQUENCE [LARGE SCALE GENOMIC DNA]</scope>
    <source>
        <strain evidence="7">214</strain>
    </source>
</reference>
<proteinExistence type="predicted"/>
<dbReference type="InterPro" id="IPR011006">
    <property type="entry name" value="CheY-like_superfamily"/>
</dbReference>
<dbReference type="Gene3D" id="3.40.50.2300">
    <property type="match status" value="1"/>
</dbReference>
<evidence type="ECO:0000256" key="5">
    <source>
        <dbReference type="PROSITE-ProRule" id="PRU00169"/>
    </source>
</evidence>
<keyword evidence="8" id="KW-1185">Reference proteome</keyword>
<dbReference type="PANTHER" id="PTHR43874">
    <property type="entry name" value="TWO-COMPONENT RESPONSE REGULATOR"/>
    <property type="match status" value="1"/>
</dbReference>
<protein>
    <recommendedName>
        <fullName evidence="6">Response regulatory domain-containing protein</fullName>
    </recommendedName>
</protein>
<organism evidence="7 8">
    <name type="scientific">Rubroshorea leprosula</name>
    <dbReference type="NCBI Taxonomy" id="152421"/>
    <lineage>
        <taxon>Eukaryota</taxon>
        <taxon>Viridiplantae</taxon>
        <taxon>Streptophyta</taxon>
        <taxon>Embryophyta</taxon>
        <taxon>Tracheophyta</taxon>
        <taxon>Spermatophyta</taxon>
        <taxon>Magnoliopsida</taxon>
        <taxon>eudicotyledons</taxon>
        <taxon>Gunneridae</taxon>
        <taxon>Pentapetalae</taxon>
        <taxon>rosids</taxon>
        <taxon>malvids</taxon>
        <taxon>Malvales</taxon>
        <taxon>Dipterocarpaceae</taxon>
        <taxon>Rubroshorea</taxon>
    </lineage>
</organism>
<feature type="domain" description="Response regulatory" evidence="6">
    <location>
        <begin position="19"/>
        <end position="126"/>
    </location>
</feature>
<evidence type="ECO:0000259" key="6">
    <source>
        <dbReference type="PROSITE" id="PS50110"/>
    </source>
</evidence>
<dbReference type="Proteomes" id="UP001054252">
    <property type="component" value="Unassembled WGS sequence"/>
</dbReference>
<dbReference type="GO" id="GO:0000160">
    <property type="term" value="P:phosphorelay signal transduction system"/>
    <property type="evidence" value="ECO:0007669"/>
    <property type="project" value="UniProtKB-KW"/>
</dbReference>
<dbReference type="InterPro" id="IPR001789">
    <property type="entry name" value="Sig_transdc_resp-reg_receiver"/>
</dbReference>
<keyword evidence="4" id="KW-0539">Nucleus</keyword>